<organism evidence="2 3">
    <name type="scientific">Gossypium barbadense</name>
    <name type="common">Sea Island cotton</name>
    <name type="synonym">Hibiscus barbadensis</name>
    <dbReference type="NCBI Taxonomy" id="3634"/>
    <lineage>
        <taxon>Eukaryota</taxon>
        <taxon>Viridiplantae</taxon>
        <taxon>Streptophyta</taxon>
        <taxon>Embryophyta</taxon>
        <taxon>Tracheophyta</taxon>
        <taxon>Spermatophyta</taxon>
        <taxon>Magnoliopsida</taxon>
        <taxon>eudicotyledons</taxon>
        <taxon>Gunneridae</taxon>
        <taxon>Pentapetalae</taxon>
        <taxon>rosids</taxon>
        <taxon>malvids</taxon>
        <taxon>Malvales</taxon>
        <taxon>Malvaceae</taxon>
        <taxon>Malvoideae</taxon>
        <taxon>Gossypium</taxon>
    </lineage>
</organism>
<dbReference type="AlphaFoldDB" id="A0A2P5Y076"/>
<evidence type="ECO:0000313" key="2">
    <source>
        <dbReference type="EMBL" id="PPS09000.1"/>
    </source>
</evidence>
<accession>A0A2P5Y076</accession>
<dbReference type="Proteomes" id="UP000239757">
    <property type="component" value="Unassembled WGS sequence"/>
</dbReference>
<dbReference type="EMBL" id="KZ663916">
    <property type="protein sequence ID" value="PPS09000.1"/>
    <property type="molecule type" value="Genomic_DNA"/>
</dbReference>
<feature type="region of interest" description="Disordered" evidence="1">
    <location>
        <begin position="146"/>
        <end position="187"/>
    </location>
</feature>
<reference evidence="2 3" key="1">
    <citation type="submission" date="2015-01" db="EMBL/GenBank/DDBJ databases">
        <title>Genome of allotetraploid Gossypium barbadense reveals genomic plasticity and fiber elongation in cotton evolution.</title>
        <authorList>
            <person name="Chen X."/>
            <person name="Liu X."/>
            <person name="Zhao B."/>
            <person name="Zheng H."/>
            <person name="Hu Y."/>
            <person name="Lu G."/>
            <person name="Yang C."/>
            <person name="Chen J."/>
            <person name="Shan C."/>
            <person name="Zhang L."/>
            <person name="Zhou Y."/>
            <person name="Wang L."/>
            <person name="Guo W."/>
            <person name="Bai Y."/>
            <person name="Ruan J."/>
            <person name="Shangguan X."/>
            <person name="Mao Y."/>
            <person name="Jiang J."/>
            <person name="Zhu Y."/>
            <person name="Lei J."/>
            <person name="Kang H."/>
            <person name="Chen S."/>
            <person name="He X."/>
            <person name="Wang R."/>
            <person name="Wang Y."/>
            <person name="Chen J."/>
            <person name="Wang L."/>
            <person name="Yu S."/>
            <person name="Wang B."/>
            <person name="Wei J."/>
            <person name="Song S."/>
            <person name="Lu X."/>
            <person name="Gao Z."/>
            <person name="Gu W."/>
            <person name="Deng X."/>
            <person name="Ma D."/>
            <person name="Wang S."/>
            <person name="Liang W."/>
            <person name="Fang L."/>
            <person name="Cai C."/>
            <person name="Zhu X."/>
            <person name="Zhou B."/>
            <person name="Zhang Y."/>
            <person name="Chen Z."/>
            <person name="Xu S."/>
            <person name="Zhu R."/>
            <person name="Wang S."/>
            <person name="Zhang T."/>
            <person name="Zhao G."/>
        </authorList>
    </citation>
    <scope>NUCLEOTIDE SEQUENCE [LARGE SCALE GENOMIC DNA]</scope>
    <source>
        <strain evidence="3">cv. Xinhai21</strain>
        <tissue evidence="2">Leaf</tissue>
    </source>
</reference>
<proteinExistence type="predicted"/>
<name>A0A2P5Y076_GOSBA</name>
<protein>
    <submittedName>
        <fullName evidence="2">Uncharacterized protein</fullName>
    </submittedName>
</protein>
<gene>
    <name evidence="2" type="ORF">GOBAR_AA11642</name>
</gene>
<evidence type="ECO:0000256" key="1">
    <source>
        <dbReference type="SAM" id="MobiDB-lite"/>
    </source>
</evidence>
<sequence>MKPPHELDERGWWLRRWVLMTWRDIISNVLWILLFNGLDEAILRRVADESEGGRLGCCVEDPEVLSQSSHIGPDRDDPSPMSLRLMADGEGDEVGKVEDVPTTKPKLDRFRIVEVGHDGLKIERRIEFQCELEIRWFDDLKEEPPWVSRQEGSDHPSQCNGPHLGVEPVISDIIPPGVPREPGGTGA</sequence>
<evidence type="ECO:0000313" key="3">
    <source>
        <dbReference type="Proteomes" id="UP000239757"/>
    </source>
</evidence>